<name>A0ABP7YCA2_9ACTN</name>
<dbReference type="InterPro" id="IPR029063">
    <property type="entry name" value="SAM-dependent_MTases_sf"/>
</dbReference>
<dbReference type="Proteomes" id="UP001500266">
    <property type="component" value="Unassembled WGS sequence"/>
</dbReference>
<dbReference type="Gene3D" id="3.40.50.150">
    <property type="entry name" value="Vaccinia Virus protein VP39"/>
    <property type="match status" value="1"/>
</dbReference>
<reference evidence="4" key="1">
    <citation type="journal article" date="2019" name="Int. J. Syst. Evol. Microbiol.">
        <title>The Global Catalogue of Microorganisms (GCM) 10K type strain sequencing project: providing services to taxonomists for standard genome sequencing and annotation.</title>
        <authorList>
            <consortium name="The Broad Institute Genomics Platform"/>
            <consortium name="The Broad Institute Genome Sequencing Center for Infectious Disease"/>
            <person name="Wu L."/>
            <person name="Ma J."/>
        </authorList>
    </citation>
    <scope>NUCLEOTIDE SEQUENCE [LARGE SCALE GENOMIC DNA]</scope>
    <source>
        <strain evidence="4">JCM 17316</strain>
    </source>
</reference>
<keyword evidence="4" id="KW-1185">Reference proteome</keyword>
<feature type="domain" description="Methyltransferase type 11" evidence="2">
    <location>
        <begin position="123"/>
        <end position="219"/>
    </location>
</feature>
<dbReference type="InterPro" id="IPR013216">
    <property type="entry name" value="Methyltransf_11"/>
</dbReference>
<organism evidence="3 4">
    <name type="scientific">Actinomadura keratinilytica</name>
    <dbReference type="NCBI Taxonomy" id="547461"/>
    <lineage>
        <taxon>Bacteria</taxon>
        <taxon>Bacillati</taxon>
        <taxon>Actinomycetota</taxon>
        <taxon>Actinomycetes</taxon>
        <taxon>Streptosporangiales</taxon>
        <taxon>Thermomonosporaceae</taxon>
        <taxon>Actinomadura</taxon>
    </lineage>
</organism>
<dbReference type="CDD" id="cd02440">
    <property type="entry name" value="AdoMet_MTases"/>
    <property type="match status" value="1"/>
</dbReference>
<evidence type="ECO:0000259" key="2">
    <source>
        <dbReference type="Pfam" id="PF08241"/>
    </source>
</evidence>
<protein>
    <recommendedName>
        <fullName evidence="2">Methyltransferase type 11 domain-containing protein</fullName>
    </recommendedName>
</protein>
<feature type="region of interest" description="Disordered" evidence="1">
    <location>
        <begin position="17"/>
        <end position="57"/>
    </location>
</feature>
<evidence type="ECO:0000313" key="4">
    <source>
        <dbReference type="Proteomes" id="UP001500266"/>
    </source>
</evidence>
<dbReference type="EMBL" id="BAABDO010000014">
    <property type="protein sequence ID" value="GAA4134022.1"/>
    <property type="molecule type" value="Genomic_DNA"/>
</dbReference>
<sequence>MIQPLVTVRHFRDDPGNDVQDGYDLPDGYVGMHSPWPRPRRRMSGDGRPPLRRPRGGRVVAEHGEATSGGRGLAKRHDETVVREFSKQAETFGDPRLNTAYTRHLARLVDYMEPELDREDVVLEVAAGTGLVSRALAHRVRHVTALDLTPAMLEQGKREADRDGVTNVTFTRGDAADLPYLSRSFTLVVCRFALHQVADPEAVLREMARVSRPGGALFIQDVIRPEDVAADPDRIERLRDPSHNALLTRARVTELVEAAGAEVKRTETFDHVRPLAPWLEQARTPDDDAARIRKELEAELSGGPATGMRPCMVDGELCFTHTNLLVHACAP</sequence>
<evidence type="ECO:0000313" key="3">
    <source>
        <dbReference type="EMBL" id="GAA4134022.1"/>
    </source>
</evidence>
<dbReference type="SUPFAM" id="SSF53335">
    <property type="entry name" value="S-adenosyl-L-methionine-dependent methyltransferases"/>
    <property type="match status" value="1"/>
</dbReference>
<evidence type="ECO:0000256" key="1">
    <source>
        <dbReference type="SAM" id="MobiDB-lite"/>
    </source>
</evidence>
<gene>
    <name evidence="3" type="ORF">GCM10022416_15470</name>
</gene>
<dbReference type="PANTHER" id="PTHR43591">
    <property type="entry name" value="METHYLTRANSFERASE"/>
    <property type="match status" value="1"/>
</dbReference>
<dbReference type="Pfam" id="PF08241">
    <property type="entry name" value="Methyltransf_11"/>
    <property type="match status" value="1"/>
</dbReference>
<comment type="caution">
    <text evidence="3">The sequence shown here is derived from an EMBL/GenBank/DDBJ whole genome shotgun (WGS) entry which is preliminary data.</text>
</comment>
<proteinExistence type="predicted"/>
<accession>A0ABP7YCA2</accession>